<dbReference type="GeneID" id="86941490"/>
<evidence type="ECO:0000256" key="1">
    <source>
        <dbReference type="ARBA" id="ARBA00005417"/>
    </source>
</evidence>
<dbReference type="RefSeq" id="WP_009533583.1">
    <property type="nucleotide sequence ID" value="NZ_JH590864.1"/>
</dbReference>
<dbReference type="GO" id="GO:0016887">
    <property type="term" value="F:ATP hydrolysis activity"/>
    <property type="evidence" value="ECO:0007669"/>
    <property type="project" value="InterPro"/>
</dbReference>
<feature type="domain" description="ABC transporter" evidence="5">
    <location>
        <begin position="3"/>
        <end position="234"/>
    </location>
</feature>
<evidence type="ECO:0000259" key="5">
    <source>
        <dbReference type="PROSITE" id="PS50893"/>
    </source>
</evidence>
<dbReference type="SMART" id="SM00382">
    <property type="entry name" value="AAA"/>
    <property type="match status" value="1"/>
</dbReference>
<name>A0AA36Y3L2_9FIRM</name>
<evidence type="ECO:0000256" key="2">
    <source>
        <dbReference type="ARBA" id="ARBA00022448"/>
    </source>
</evidence>
<gene>
    <name evidence="6" type="ORF">HMPREF9623_01765</name>
</gene>
<dbReference type="PANTHER" id="PTHR42711">
    <property type="entry name" value="ABC TRANSPORTER ATP-BINDING PROTEIN"/>
    <property type="match status" value="1"/>
</dbReference>
<accession>A0AA36Y3L2</accession>
<evidence type="ECO:0000256" key="4">
    <source>
        <dbReference type="ARBA" id="ARBA00022840"/>
    </source>
</evidence>
<dbReference type="InterPro" id="IPR050763">
    <property type="entry name" value="ABC_transporter_ATP-binding"/>
</dbReference>
<keyword evidence="3" id="KW-0547">Nucleotide-binding</keyword>
<dbReference type="InterPro" id="IPR003439">
    <property type="entry name" value="ABC_transporter-like_ATP-bd"/>
</dbReference>
<evidence type="ECO:0000313" key="7">
    <source>
        <dbReference type="Proteomes" id="UP000018466"/>
    </source>
</evidence>
<dbReference type="PROSITE" id="PS50893">
    <property type="entry name" value="ABC_TRANSPORTER_2"/>
    <property type="match status" value="1"/>
</dbReference>
<dbReference type="AlphaFoldDB" id="A0AA36Y3L2"/>
<dbReference type="GO" id="GO:0005524">
    <property type="term" value="F:ATP binding"/>
    <property type="evidence" value="ECO:0007669"/>
    <property type="project" value="UniProtKB-KW"/>
</dbReference>
<sequence>MIYCVDQLTKSFGNHTALRNLCVEISEPGIYGILGPNGAGKSTFIKLMLKILTPSSGNIYYNGKNIEHAGNDYFRNIGAVLEGNRNLYWYMSAKENLRYYGRLMGLADNVIRNRTEELLSIMDLQGHENKKVGYCSRGMQQKVALMTALIHSPKILFLDEPTLGLDLTTKLSVISEIQKMSEQGTTVFLTTHQIDVLERLTNKLIILENGVATYQGSVDALVNAHKGQQRTEYTLPYTKETIEALASLMPSEAIRIHEEKKQIHLSLSESEEAFAYSLVQMCAEKQIRIIAVTPETPTLEEVLIFFWRNHHG</sequence>
<dbReference type="PANTHER" id="PTHR42711:SF5">
    <property type="entry name" value="ABC TRANSPORTER ATP-BINDING PROTEIN NATA"/>
    <property type="match status" value="1"/>
</dbReference>
<keyword evidence="4" id="KW-0067">ATP-binding</keyword>
<reference evidence="6 7" key="1">
    <citation type="submission" date="2011-10" db="EMBL/GenBank/DDBJ databases">
        <title>The Genome Sequence of Lachnospiraceae bacterium ACC2.</title>
        <authorList>
            <consortium name="The Broad Institute Genome Sequencing Platform"/>
            <person name="Earl A."/>
            <person name="Ward D."/>
            <person name="Feldgarden M."/>
            <person name="Gevers D."/>
            <person name="Sizova M."/>
            <person name="Hazen A."/>
            <person name="Epstein S."/>
            <person name="Young S.K."/>
            <person name="Zeng Q."/>
            <person name="Gargeya S."/>
            <person name="Fitzgerald M."/>
            <person name="Haas B."/>
            <person name="Abouelleil A."/>
            <person name="Alvarado L."/>
            <person name="Arachchi H.M."/>
            <person name="Berlin A."/>
            <person name="Brown A."/>
            <person name="Chapman S.B."/>
            <person name="Chen Z."/>
            <person name="Dunbar C."/>
            <person name="Freedman E."/>
            <person name="Gearin G."/>
            <person name="Goldberg J."/>
            <person name="Griggs A."/>
            <person name="Gujja S."/>
            <person name="Heiman D."/>
            <person name="Howarth C."/>
            <person name="Larson L."/>
            <person name="Lui A."/>
            <person name="MacDonald P.J.P."/>
            <person name="Montmayeur A."/>
            <person name="Murphy C."/>
            <person name="Neiman D."/>
            <person name="Pearson M."/>
            <person name="Priest M."/>
            <person name="Roberts A."/>
            <person name="Saif S."/>
            <person name="Shea T."/>
            <person name="Shenoy N."/>
            <person name="Sisk P."/>
            <person name="Stolte C."/>
            <person name="Sykes S."/>
            <person name="Wortman J."/>
            <person name="Nusbaum C."/>
            <person name="Birren B."/>
        </authorList>
    </citation>
    <scope>NUCLEOTIDE SEQUENCE [LARGE SCALE GENOMIC DNA]</scope>
    <source>
        <strain evidence="6 7">ACC2</strain>
    </source>
</reference>
<keyword evidence="7" id="KW-1185">Reference proteome</keyword>
<dbReference type="InterPro" id="IPR003593">
    <property type="entry name" value="AAA+_ATPase"/>
</dbReference>
<dbReference type="InterPro" id="IPR027417">
    <property type="entry name" value="P-loop_NTPase"/>
</dbReference>
<evidence type="ECO:0000313" key="6">
    <source>
        <dbReference type="EMBL" id="EHO15854.1"/>
    </source>
</evidence>
<organism evidence="6 7">
    <name type="scientific">Stomatobaculum longum</name>
    <dbReference type="NCBI Taxonomy" id="796942"/>
    <lineage>
        <taxon>Bacteria</taxon>
        <taxon>Bacillati</taxon>
        <taxon>Bacillota</taxon>
        <taxon>Clostridia</taxon>
        <taxon>Lachnospirales</taxon>
        <taxon>Lachnospiraceae</taxon>
        <taxon>Stomatobaculum</taxon>
    </lineage>
</organism>
<comment type="caution">
    <text evidence="6">The sequence shown here is derived from an EMBL/GenBank/DDBJ whole genome shotgun (WGS) entry which is preliminary data.</text>
</comment>
<dbReference type="EMBL" id="AGEL01000014">
    <property type="protein sequence ID" value="EHO15854.1"/>
    <property type="molecule type" value="Genomic_DNA"/>
</dbReference>
<dbReference type="Pfam" id="PF00005">
    <property type="entry name" value="ABC_tran"/>
    <property type="match status" value="1"/>
</dbReference>
<dbReference type="Gene3D" id="3.40.50.300">
    <property type="entry name" value="P-loop containing nucleotide triphosphate hydrolases"/>
    <property type="match status" value="1"/>
</dbReference>
<comment type="similarity">
    <text evidence="1">Belongs to the ABC transporter superfamily.</text>
</comment>
<protein>
    <recommendedName>
        <fullName evidence="5">ABC transporter domain-containing protein</fullName>
    </recommendedName>
</protein>
<dbReference type="CDD" id="cd03230">
    <property type="entry name" value="ABC_DR_subfamily_A"/>
    <property type="match status" value="1"/>
</dbReference>
<proteinExistence type="inferred from homology"/>
<dbReference type="SUPFAM" id="SSF52540">
    <property type="entry name" value="P-loop containing nucleoside triphosphate hydrolases"/>
    <property type="match status" value="1"/>
</dbReference>
<dbReference type="Proteomes" id="UP000018466">
    <property type="component" value="Unassembled WGS sequence"/>
</dbReference>
<evidence type="ECO:0000256" key="3">
    <source>
        <dbReference type="ARBA" id="ARBA00022741"/>
    </source>
</evidence>
<keyword evidence="2" id="KW-0813">Transport</keyword>